<accession>A0A9P6HK90</accession>
<protein>
    <submittedName>
        <fullName evidence="1">Uncharacterized protein</fullName>
    </submittedName>
</protein>
<gene>
    <name evidence="1" type="ORF">BJ322DRAFT_1050628</name>
</gene>
<reference evidence="1" key="2">
    <citation type="submission" date="2020-11" db="EMBL/GenBank/DDBJ databases">
        <authorList>
            <consortium name="DOE Joint Genome Institute"/>
            <person name="Kuo A."/>
            <person name="Miyauchi S."/>
            <person name="Kiss E."/>
            <person name="Drula E."/>
            <person name="Kohler A."/>
            <person name="Sanchez-Garcia M."/>
            <person name="Andreopoulos B."/>
            <person name="Barry K.W."/>
            <person name="Bonito G."/>
            <person name="Buee M."/>
            <person name="Carver A."/>
            <person name="Chen C."/>
            <person name="Cichocki N."/>
            <person name="Clum A."/>
            <person name="Culley D."/>
            <person name="Crous P.W."/>
            <person name="Fauchery L."/>
            <person name="Girlanda M."/>
            <person name="Hayes R."/>
            <person name="Keri Z."/>
            <person name="Labutti K."/>
            <person name="Lipzen A."/>
            <person name="Lombard V."/>
            <person name="Magnuson J."/>
            <person name="Maillard F."/>
            <person name="Morin E."/>
            <person name="Murat C."/>
            <person name="Nolan M."/>
            <person name="Ohm R."/>
            <person name="Pangilinan J."/>
            <person name="Pereira M."/>
            <person name="Perotto S."/>
            <person name="Peter M."/>
            <person name="Riley R."/>
            <person name="Sitrit Y."/>
            <person name="Stielow B."/>
            <person name="Szollosi G."/>
            <person name="Zifcakova L."/>
            <person name="Stursova M."/>
            <person name="Spatafora J.W."/>
            <person name="Tedersoo L."/>
            <person name="Vaario L.-M."/>
            <person name="Yamada A."/>
            <person name="Yan M."/>
            <person name="Wang P."/>
            <person name="Xu J."/>
            <person name="Bruns T."/>
            <person name="Baldrian P."/>
            <person name="Vilgalys R."/>
            <person name="Henrissat B."/>
            <person name="Grigoriev I.V."/>
            <person name="Hibbett D."/>
            <person name="Nagy L.G."/>
            <person name="Martin F.M."/>
        </authorList>
    </citation>
    <scope>NUCLEOTIDE SEQUENCE</scope>
    <source>
        <strain evidence="1">UH-Tt-Lm1</strain>
    </source>
</reference>
<reference evidence="1" key="1">
    <citation type="journal article" date="2020" name="Nat. Commun.">
        <title>Large-scale genome sequencing of mycorrhizal fungi provides insights into the early evolution of symbiotic traits.</title>
        <authorList>
            <person name="Miyauchi S."/>
            <person name="Kiss E."/>
            <person name="Kuo A."/>
            <person name="Drula E."/>
            <person name="Kohler A."/>
            <person name="Sanchez-Garcia M."/>
            <person name="Morin E."/>
            <person name="Andreopoulos B."/>
            <person name="Barry K.W."/>
            <person name="Bonito G."/>
            <person name="Buee M."/>
            <person name="Carver A."/>
            <person name="Chen C."/>
            <person name="Cichocki N."/>
            <person name="Clum A."/>
            <person name="Culley D."/>
            <person name="Crous P.W."/>
            <person name="Fauchery L."/>
            <person name="Girlanda M."/>
            <person name="Hayes R.D."/>
            <person name="Keri Z."/>
            <person name="LaButti K."/>
            <person name="Lipzen A."/>
            <person name="Lombard V."/>
            <person name="Magnuson J."/>
            <person name="Maillard F."/>
            <person name="Murat C."/>
            <person name="Nolan M."/>
            <person name="Ohm R.A."/>
            <person name="Pangilinan J."/>
            <person name="Pereira M.F."/>
            <person name="Perotto S."/>
            <person name="Peter M."/>
            <person name="Pfister S."/>
            <person name="Riley R."/>
            <person name="Sitrit Y."/>
            <person name="Stielow J.B."/>
            <person name="Szollosi G."/>
            <person name="Zifcakova L."/>
            <person name="Stursova M."/>
            <person name="Spatafora J.W."/>
            <person name="Tedersoo L."/>
            <person name="Vaario L.M."/>
            <person name="Yamada A."/>
            <person name="Yan M."/>
            <person name="Wang P."/>
            <person name="Xu J."/>
            <person name="Bruns T."/>
            <person name="Baldrian P."/>
            <person name="Vilgalys R."/>
            <person name="Dunand C."/>
            <person name="Henrissat B."/>
            <person name="Grigoriev I.V."/>
            <person name="Hibbett D."/>
            <person name="Nagy L.G."/>
            <person name="Martin F.M."/>
        </authorList>
    </citation>
    <scope>NUCLEOTIDE SEQUENCE</scope>
    <source>
        <strain evidence="1">UH-Tt-Lm1</strain>
    </source>
</reference>
<name>A0A9P6HK90_9AGAM</name>
<organism evidence="1 2">
    <name type="scientific">Thelephora terrestris</name>
    <dbReference type="NCBI Taxonomy" id="56493"/>
    <lineage>
        <taxon>Eukaryota</taxon>
        <taxon>Fungi</taxon>
        <taxon>Dikarya</taxon>
        <taxon>Basidiomycota</taxon>
        <taxon>Agaricomycotina</taxon>
        <taxon>Agaricomycetes</taxon>
        <taxon>Thelephorales</taxon>
        <taxon>Thelephoraceae</taxon>
        <taxon>Thelephora</taxon>
    </lineage>
</organism>
<proteinExistence type="predicted"/>
<comment type="caution">
    <text evidence="1">The sequence shown here is derived from an EMBL/GenBank/DDBJ whole genome shotgun (WGS) entry which is preliminary data.</text>
</comment>
<sequence>MADLNRRRQDARFTLLLFWTFAALCLGFTLRGLVSSTAPACGVGDVDAPAGTPNLAEVTIALVSHVLVDYPPLLMSH</sequence>
<keyword evidence="2" id="KW-1185">Reference proteome</keyword>
<evidence type="ECO:0000313" key="1">
    <source>
        <dbReference type="EMBL" id="KAF9788714.1"/>
    </source>
</evidence>
<dbReference type="Proteomes" id="UP000736335">
    <property type="component" value="Unassembled WGS sequence"/>
</dbReference>
<evidence type="ECO:0000313" key="2">
    <source>
        <dbReference type="Proteomes" id="UP000736335"/>
    </source>
</evidence>
<dbReference type="EMBL" id="WIUZ02000004">
    <property type="protein sequence ID" value="KAF9788714.1"/>
    <property type="molecule type" value="Genomic_DNA"/>
</dbReference>
<dbReference type="AlphaFoldDB" id="A0A9P6HK90"/>